<dbReference type="InterPro" id="IPR059188">
    <property type="entry name" value="Znf_CLPX-like"/>
</dbReference>
<feature type="domain" description="ClpX-type ZB" evidence="3">
    <location>
        <begin position="70"/>
        <end position="103"/>
    </location>
</feature>
<reference evidence="4 5" key="1">
    <citation type="submission" date="2023-07" db="EMBL/GenBank/DDBJ databases">
        <title>Pathogens genome sequencing project 196.</title>
        <authorList>
            <person name="Cao X."/>
        </authorList>
    </citation>
    <scope>NUCLEOTIDE SEQUENCE [LARGE SCALE GENOMIC DNA]</scope>
    <source>
        <strain evidence="4 5">SM41</strain>
    </source>
</reference>
<comment type="similarity">
    <text evidence="1">Belongs to the ClpX chaperone family.</text>
</comment>
<dbReference type="Proteomes" id="UP001234811">
    <property type="component" value="Unassembled WGS sequence"/>
</dbReference>
<evidence type="ECO:0000313" key="4">
    <source>
        <dbReference type="EMBL" id="MDQ9557743.1"/>
    </source>
</evidence>
<dbReference type="GO" id="GO:0051082">
    <property type="term" value="F:unfolded protein binding"/>
    <property type="evidence" value="ECO:0007669"/>
    <property type="project" value="UniProtKB-UniRule"/>
</dbReference>
<dbReference type="AlphaFoldDB" id="A0ABD5BMI0"/>
<evidence type="ECO:0000256" key="1">
    <source>
        <dbReference type="PROSITE-ProRule" id="PRU01250"/>
    </source>
</evidence>
<dbReference type="EMBL" id="JAVIPQ010000340">
    <property type="protein sequence ID" value="MDQ9557743.1"/>
    <property type="molecule type" value="Genomic_DNA"/>
</dbReference>
<dbReference type="GO" id="GO:0006457">
    <property type="term" value="P:protein folding"/>
    <property type="evidence" value="ECO:0007669"/>
    <property type="project" value="UniProtKB-UniRule"/>
</dbReference>
<sequence>MPHELHRHHIPEPDHHSDHAKKMAGITSRLQNVMLTANITADELVGCARIVRKNHELFEGMGEKEQRQSPAPSETGEIKEYFCSFCGKSNHQVNRMIAGPRVY</sequence>
<dbReference type="Gene3D" id="6.20.220.10">
    <property type="entry name" value="ClpX chaperone, C4-type zinc finger domain"/>
    <property type="match status" value="1"/>
</dbReference>
<dbReference type="Pfam" id="PF06689">
    <property type="entry name" value="zf-C4_ClpX"/>
    <property type="match status" value="1"/>
</dbReference>
<proteinExistence type="inferred from homology"/>
<feature type="region of interest" description="Disordered" evidence="2">
    <location>
        <begin position="1"/>
        <end position="20"/>
    </location>
</feature>
<comment type="caution">
    <text evidence="1">Lacks conserved residue(s) required for the propagation of feature annotation.</text>
</comment>
<evidence type="ECO:0000256" key="2">
    <source>
        <dbReference type="SAM" id="MobiDB-lite"/>
    </source>
</evidence>
<keyword evidence="1" id="KW-0143">Chaperone</keyword>
<accession>A0ABD5BMI0</accession>
<organism evidence="4 5">
    <name type="scientific">Serratia marcescens</name>
    <dbReference type="NCBI Taxonomy" id="615"/>
    <lineage>
        <taxon>Bacteria</taxon>
        <taxon>Pseudomonadati</taxon>
        <taxon>Pseudomonadota</taxon>
        <taxon>Gammaproteobacteria</taxon>
        <taxon>Enterobacterales</taxon>
        <taxon>Yersiniaceae</taxon>
        <taxon>Serratia</taxon>
    </lineage>
</organism>
<dbReference type="InterPro" id="IPR010603">
    <property type="entry name" value="Znf_CppX_C4"/>
</dbReference>
<dbReference type="RefSeq" id="WP_309213205.1">
    <property type="nucleotide sequence ID" value="NZ_JAVIPQ010000340.1"/>
</dbReference>
<evidence type="ECO:0000259" key="3">
    <source>
        <dbReference type="PROSITE" id="PS51902"/>
    </source>
</evidence>
<comment type="caution">
    <text evidence="4">The sequence shown here is derived from an EMBL/GenBank/DDBJ whole genome shotgun (WGS) entry which is preliminary data.</text>
</comment>
<name>A0ABD5BMI0_SERMA</name>
<dbReference type="InterPro" id="IPR038366">
    <property type="entry name" value="Znf_CppX_C4_sf"/>
</dbReference>
<feature type="non-terminal residue" evidence="4">
    <location>
        <position position="103"/>
    </location>
</feature>
<evidence type="ECO:0000313" key="5">
    <source>
        <dbReference type="Proteomes" id="UP001234811"/>
    </source>
</evidence>
<protein>
    <submittedName>
        <fullName evidence="4">ClpX C4-type zinc finger protein</fullName>
    </submittedName>
</protein>
<gene>
    <name evidence="4" type="ORF">RF091_19815</name>
</gene>
<dbReference type="PROSITE" id="PS51902">
    <property type="entry name" value="CLPX_ZB"/>
    <property type="match status" value="1"/>
</dbReference>